<evidence type="ECO:0000313" key="2">
    <source>
        <dbReference type="Proteomes" id="UP001454086"/>
    </source>
</evidence>
<comment type="caution">
    <text evidence="1">The sequence shown here is derived from an EMBL/GenBank/DDBJ whole genome shotgun (WGS) entry which is preliminary data.</text>
</comment>
<proteinExistence type="predicted"/>
<dbReference type="EMBL" id="JBBMFM010000024">
    <property type="protein sequence ID" value="MEQ2425100.1"/>
    <property type="molecule type" value="Genomic_DNA"/>
</dbReference>
<accession>A0ABV1D536</accession>
<dbReference type="RefSeq" id="WP_349118145.1">
    <property type="nucleotide sequence ID" value="NZ_JBBMFM010000024.1"/>
</dbReference>
<sequence length="41" mass="4554">MGKMIGIVNKKDVVVDFLVWGCDKAATVTTLSYLLVKKVLR</sequence>
<organism evidence="1 2">
    <name type="scientific">Enterocloster hominis</name>
    <name type="common">ex Hitch et al. 2024</name>
    <dbReference type="NCBI Taxonomy" id="1917870"/>
    <lineage>
        <taxon>Bacteria</taxon>
        <taxon>Bacillati</taxon>
        <taxon>Bacillota</taxon>
        <taxon>Clostridia</taxon>
        <taxon>Lachnospirales</taxon>
        <taxon>Lachnospiraceae</taxon>
        <taxon>Enterocloster</taxon>
    </lineage>
</organism>
<dbReference type="Proteomes" id="UP001454086">
    <property type="component" value="Unassembled WGS sequence"/>
</dbReference>
<evidence type="ECO:0000313" key="1">
    <source>
        <dbReference type="EMBL" id="MEQ2425100.1"/>
    </source>
</evidence>
<gene>
    <name evidence="1" type="ORF">WMQ36_08960</name>
</gene>
<reference evidence="1 2" key="1">
    <citation type="submission" date="2024-03" db="EMBL/GenBank/DDBJ databases">
        <title>Human intestinal bacterial collection.</title>
        <authorList>
            <person name="Pauvert C."/>
            <person name="Hitch T.C.A."/>
            <person name="Clavel T."/>
        </authorList>
    </citation>
    <scope>NUCLEOTIDE SEQUENCE [LARGE SCALE GENOMIC DNA]</scope>
    <source>
        <strain evidence="1 2">CLA-SR-H021</strain>
    </source>
</reference>
<protein>
    <submittedName>
        <fullName evidence="1">Uncharacterized protein</fullName>
    </submittedName>
</protein>
<name>A0ABV1D536_9FIRM</name>
<keyword evidence="2" id="KW-1185">Reference proteome</keyword>